<evidence type="ECO:0000259" key="1">
    <source>
        <dbReference type="Pfam" id="PF05368"/>
    </source>
</evidence>
<gene>
    <name evidence="2" type="ORF">FDP41_011958</name>
</gene>
<dbReference type="GeneID" id="68119173"/>
<dbReference type="PANTHER" id="PTHR43162">
    <property type="match status" value="1"/>
</dbReference>
<dbReference type="OrthoDB" id="419598at2759"/>
<accession>A0A6A5BXV1</accession>
<keyword evidence="3" id="KW-1185">Reference proteome</keyword>
<organism evidence="2 3">
    <name type="scientific">Naegleria fowleri</name>
    <name type="common">Brain eating amoeba</name>
    <dbReference type="NCBI Taxonomy" id="5763"/>
    <lineage>
        <taxon>Eukaryota</taxon>
        <taxon>Discoba</taxon>
        <taxon>Heterolobosea</taxon>
        <taxon>Tetramitia</taxon>
        <taxon>Eutetramitia</taxon>
        <taxon>Vahlkampfiidae</taxon>
        <taxon>Naegleria</taxon>
    </lineage>
</organism>
<evidence type="ECO:0000313" key="2">
    <source>
        <dbReference type="EMBL" id="KAF0982097.1"/>
    </source>
</evidence>
<dbReference type="Gene3D" id="3.40.50.720">
    <property type="entry name" value="NAD(P)-binding Rossmann-like Domain"/>
    <property type="match status" value="1"/>
</dbReference>
<dbReference type="SUPFAM" id="SSF51735">
    <property type="entry name" value="NAD(P)-binding Rossmann-fold domains"/>
    <property type="match status" value="1"/>
</dbReference>
<dbReference type="VEuPathDB" id="AmoebaDB:FDP41_011958"/>
<dbReference type="VEuPathDB" id="AmoebaDB:NF0069300"/>
<dbReference type="AlphaFoldDB" id="A0A6A5BXV1"/>
<dbReference type="InterPro" id="IPR008030">
    <property type="entry name" value="NmrA-like"/>
</dbReference>
<dbReference type="InterPro" id="IPR051604">
    <property type="entry name" value="Ergot_Alk_Oxidoreductase"/>
</dbReference>
<evidence type="ECO:0000313" key="3">
    <source>
        <dbReference type="Proteomes" id="UP000444721"/>
    </source>
</evidence>
<dbReference type="VEuPathDB" id="AmoebaDB:NfTy_022950"/>
<dbReference type="PANTHER" id="PTHR43162:SF1">
    <property type="entry name" value="PRESTALK A DIFFERENTIATION PROTEIN A"/>
    <property type="match status" value="1"/>
</dbReference>
<dbReference type="RefSeq" id="XP_044566810.1">
    <property type="nucleotide sequence ID" value="XM_044702424.1"/>
</dbReference>
<reference evidence="2 3" key="1">
    <citation type="journal article" date="2019" name="Sci. Rep.">
        <title>Nanopore sequencing improves the draft genome of the human pathogenic amoeba Naegleria fowleri.</title>
        <authorList>
            <person name="Liechti N."/>
            <person name="Schurch N."/>
            <person name="Bruggmann R."/>
            <person name="Wittwer M."/>
        </authorList>
    </citation>
    <scope>NUCLEOTIDE SEQUENCE [LARGE SCALE GENOMIC DNA]</scope>
    <source>
        <strain evidence="2 3">ATCC 30894</strain>
    </source>
</reference>
<name>A0A6A5BXV1_NAEFO</name>
<dbReference type="Proteomes" id="UP000444721">
    <property type="component" value="Unassembled WGS sequence"/>
</dbReference>
<feature type="domain" description="NmrA-like" evidence="1">
    <location>
        <begin position="239"/>
        <end position="370"/>
    </location>
</feature>
<protein>
    <recommendedName>
        <fullName evidence="1">NmrA-like domain-containing protein</fullName>
    </recommendedName>
</protein>
<dbReference type="EMBL" id="VFQX01000012">
    <property type="protein sequence ID" value="KAF0982097.1"/>
    <property type="molecule type" value="Genomic_DNA"/>
</dbReference>
<comment type="caution">
    <text evidence="2">The sequence shown here is derived from an EMBL/GenBank/DDBJ whole genome shotgun (WGS) entry which is preliminary data.</text>
</comment>
<proteinExistence type="predicted"/>
<dbReference type="Pfam" id="PF05368">
    <property type="entry name" value="NmrA"/>
    <property type="match status" value="1"/>
</dbReference>
<sequence>MLQQGVSSTVCKNMNIFISGASGNVGIEVLKCLLHEKKKNALLQTSPTSSSNANEPSSLRRRRRRMNLFAGVRQINASTISKFHKELFNNDPSIQVVQPSENQPFAIFKHQRREDAPNHSEDDLFLIRIMPFDFKQECGGEVFKAMMEGKGINEWRMSFQESDDACNCGYCCGGFHRLFLMRPPDLSNIQRDMKPFLGYITTSSTTSLTTTTPTKTYSLPELIVFMSVLGANKMVPHFKMEQILMEHSKQVPYVFLRPSFFMQNLTTTHLREIRDESQLFMPAGNGSTSFIDVRDIAQVTCQILMEENCEKFANKAFDLTGSEALTYFEVARKLSEACGRSIVYANPSIPKFMYRTWKNNPDLPFSYLMVATALYTVCRFGKAGRITQDLETLLGRKPFTMDQFIQDYKHLFNGNTLQINSGK</sequence>
<dbReference type="InterPro" id="IPR036291">
    <property type="entry name" value="NAD(P)-bd_dom_sf"/>
</dbReference>